<keyword evidence="6" id="KW-0539">Nucleus</keyword>
<dbReference type="GO" id="GO:0005635">
    <property type="term" value="C:nuclear envelope"/>
    <property type="evidence" value="ECO:0007669"/>
    <property type="project" value="UniProtKB-SubCell"/>
</dbReference>
<name>A0ABD2XGN4_9HYME</name>
<evidence type="ECO:0000256" key="3">
    <source>
        <dbReference type="ARBA" id="ARBA00013465"/>
    </source>
</evidence>
<proteinExistence type="inferred from homology"/>
<gene>
    <name evidence="7" type="ORF">TKK_003238</name>
</gene>
<dbReference type="EMBL" id="JBJJXI010000026">
    <property type="protein sequence ID" value="KAL3404274.1"/>
    <property type="molecule type" value="Genomic_DNA"/>
</dbReference>
<evidence type="ECO:0000256" key="5">
    <source>
        <dbReference type="ARBA" id="ARBA00022687"/>
    </source>
</evidence>
<evidence type="ECO:0000313" key="8">
    <source>
        <dbReference type="Proteomes" id="UP001627154"/>
    </source>
</evidence>
<dbReference type="AlphaFoldDB" id="A0ABD2XGN4"/>
<keyword evidence="4" id="KW-0217">Developmental protein</keyword>
<comment type="similarity">
    <text evidence="2">Belongs to the CUSTOS family.</text>
</comment>
<organism evidence="7 8">
    <name type="scientific">Trichogramma kaykai</name>
    <dbReference type="NCBI Taxonomy" id="54128"/>
    <lineage>
        <taxon>Eukaryota</taxon>
        <taxon>Metazoa</taxon>
        <taxon>Ecdysozoa</taxon>
        <taxon>Arthropoda</taxon>
        <taxon>Hexapoda</taxon>
        <taxon>Insecta</taxon>
        <taxon>Pterygota</taxon>
        <taxon>Neoptera</taxon>
        <taxon>Endopterygota</taxon>
        <taxon>Hymenoptera</taxon>
        <taxon>Apocrita</taxon>
        <taxon>Proctotrupomorpha</taxon>
        <taxon>Chalcidoidea</taxon>
        <taxon>Trichogrammatidae</taxon>
        <taxon>Trichogramma</taxon>
    </lineage>
</organism>
<evidence type="ECO:0000313" key="7">
    <source>
        <dbReference type="EMBL" id="KAL3404274.1"/>
    </source>
</evidence>
<accession>A0ABD2XGN4</accession>
<keyword evidence="5" id="KW-0879">Wnt signaling pathway</keyword>
<protein>
    <recommendedName>
        <fullName evidence="3">Protein CUSTOS</fullName>
    </recommendedName>
</protein>
<dbReference type="InterPro" id="IPR026694">
    <property type="entry name" value="CUSTOS"/>
</dbReference>
<reference evidence="7 8" key="1">
    <citation type="journal article" date="2024" name="bioRxiv">
        <title>A reference genome for Trichogramma kaykai: A tiny desert-dwelling parasitoid wasp with competing sex-ratio distorters.</title>
        <authorList>
            <person name="Culotta J."/>
            <person name="Lindsey A.R."/>
        </authorList>
    </citation>
    <scope>NUCLEOTIDE SEQUENCE [LARGE SCALE GENOMIC DNA]</scope>
    <source>
        <strain evidence="7 8">KSX58</strain>
    </source>
</reference>
<dbReference type="Proteomes" id="UP001627154">
    <property type="component" value="Unassembled WGS sequence"/>
</dbReference>
<evidence type="ECO:0000256" key="2">
    <source>
        <dbReference type="ARBA" id="ARBA00008632"/>
    </source>
</evidence>
<evidence type="ECO:0000256" key="6">
    <source>
        <dbReference type="ARBA" id="ARBA00023242"/>
    </source>
</evidence>
<dbReference type="GO" id="GO:0016055">
    <property type="term" value="P:Wnt signaling pathway"/>
    <property type="evidence" value="ECO:0007669"/>
    <property type="project" value="UniProtKB-KW"/>
</dbReference>
<sequence length="186" mass="21388">MERCDNDSSSSEDEVNLNALREATDDSFIKKFYEDKTKKIETTPEGIADTKNTDNYETNGLSQSCKDFIARKLMQRLDSTIRLSDDLEVDLEVKNKPSEDIGIKLLSTSSIILTKFEEEAELPRLKKPIIMDSYSEKSNKKKCKEVAIESDQILSQEETKYWTNRKPGKVFKYKKQKNGLLVEISN</sequence>
<comment type="caution">
    <text evidence="7">The sequence shown here is derived from an EMBL/GenBank/DDBJ whole genome shotgun (WGS) entry which is preliminary data.</text>
</comment>
<keyword evidence="8" id="KW-1185">Reference proteome</keyword>
<evidence type="ECO:0000256" key="4">
    <source>
        <dbReference type="ARBA" id="ARBA00022473"/>
    </source>
</evidence>
<evidence type="ECO:0000256" key="1">
    <source>
        <dbReference type="ARBA" id="ARBA00004259"/>
    </source>
</evidence>
<dbReference type="PANTHER" id="PTHR14482">
    <property type="entry name" value="CHROMOSOME 12 ORF 43 HOMOLOG"/>
    <property type="match status" value="1"/>
</dbReference>
<dbReference type="PANTHER" id="PTHR14482:SF0">
    <property type="entry name" value="PROTEIN CUSTOS"/>
    <property type="match status" value="1"/>
</dbReference>
<comment type="subcellular location">
    <subcellularLocation>
        <location evidence="1">Nucleus envelope</location>
    </subcellularLocation>
</comment>